<feature type="domain" description="Lipoyl-binding" evidence="10">
    <location>
        <begin position="78"/>
        <end position="154"/>
    </location>
</feature>
<evidence type="ECO:0000256" key="1">
    <source>
        <dbReference type="ARBA" id="ARBA00003761"/>
    </source>
</evidence>
<evidence type="ECO:0000259" key="10">
    <source>
        <dbReference type="PROSITE" id="PS50968"/>
    </source>
</evidence>
<dbReference type="UniPathway" id="UPA00094"/>
<name>A0A286GLA8_9PROT</name>
<evidence type="ECO:0000256" key="5">
    <source>
        <dbReference type="ARBA" id="ARBA00022832"/>
    </source>
</evidence>
<dbReference type="PRINTS" id="PR01071">
    <property type="entry name" value="ACOABIOTINCC"/>
</dbReference>
<dbReference type="InterPro" id="IPR001249">
    <property type="entry name" value="AcCoA_biotinCC"/>
</dbReference>
<dbReference type="InterPro" id="IPR011053">
    <property type="entry name" value="Single_hybrid_motif"/>
</dbReference>
<dbReference type="RefSeq" id="WP_097279428.1">
    <property type="nucleotide sequence ID" value="NZ_OCNJ01000005.1"/>
</dbReference>
<evidence type="ECO:0000256" key="7">
    <source>
        <dbReference type="ARBA" id="ARBA00023160"/>
    </source>
</evidence>
<sequence>MSSKPLIDSAAVRDLATLLDETGLTEIEYETENVRIRVGRAAAPQMAYAPAPMHAAAPAPAAGAAAAPAAVEDVAKHPGAVTSPMVGVLYTSSEPGAPAFVTEGATVSQGQTLFLIEAMKTFNPVRAPKGGTVSRILVDNAQAVEFGEPLCVIE</sequence>
<dbReference type="InterPro" id="IPR050709">
    <property type="entry name" value="Biotin_Carboxyl_Carrier/Decarb"/>
</dbReference>
<keyword evidence="8 9" id="KW-0092">Biotin</keyword>
<keyword evidence="5 9" id="KW-0276">Fatty acid metabolism</keyword>
<keyword evidence="4 9" id="KW-0444">Lipid biosynthesis</keyword>
<dbReference type="PROSITE" id="PS50968">
    <property type="entry name" value="BIOTINYL_LIPOYL"/>
    <property type="match status" value="1"/>
</dbReference>
<dbReference type="InterPro" id="IPR001882">
    <property type="entry name" value="Biotin_BS"/>
</dbReference>
<comment type="function">
    <text evidence="1 9">This protein is a component of the acetyl coenzyme A carboxylase complex; first, biotin carboxylase catalyzes the carboxylation of the carrier protein and then the transcarboxylase transfers the carboxyl group to form malonyl-CoA.</text>
</comment>
<dbReference type="GO" id="GO:0003989">
    <property type="term" value="F:acetyl-CoA carboxylase activity"/>
    <property type="evidence" value="ECO:0007669"/>
    <property type="project" value="InterPro"/>
</dbReference>
<dbReference type="Gene3D" id="2.40.50.100">
    <property type="match status" value="1"/>
</dbReference>
<proteinExistence type="predicted"/>
<dbReference type="OrthoDB" id="9811735at2"/>
<comment type="pathway">
    <text evidence="2 9">Lipid metabolism; fatty acid biosynthesis.</text>
</comment>
<dbReference type="Pfam" id="PF00364">
    <property type="entry name" value="Biotin_lipoyl"/>
    <property type="match status" value="1"/>
</dbReference>
<dbReference type="InterPro" id="IPR000089">
    <property type="entry name" value="Biotin_lipoyl"/>
</dbReference>
<gene>
    <name evidence="11" type="ORF">SAMN05421508_10542</name>
</gene>
<dbReference type="PANTHER" id="PTHR45266:SF3">
    <property type="entry name" value="OXALOACETATE DECARBOXYLASE ALPHA CHAIN"/>
    <property type="match status" value="1"/>
</dbReference>
<dbReference type="GO" id="GO:0009317">
    <property type="term" value="C:acetyl-CoA carboxylase complex"/>
    <property type="evidence" value="ECO:0007669"/>
    <property type="project" value="InterPro"/>
</dbReference>
<evidence type="ECO:0000256" key="4">
    <source>
        <dbReference type="ARBA" id="ARBA00022516"/>
    </source>
</evidence>
<dbReference type="Proteomes" id="UP000219621">
    <property type="component" value="Unassembled WGS sequence"/>
</dbReference>
<dbReference type="AlphaFoldDB" id="A0A286GLA8"/>
<evidence type="ECO:0000313" key="11">
    <source>
        <dbReference type="EMBL" id="SOD95879.1"/>
    </source>
</evidence>
<dbReference type="SUPFAM" id="SSF51230">
    <property type="entry name" value="Single hybrid motif"/>
    <property type="match status" value="1"/>
</dbReference>
<accession>A0A286GLA8</accession>
<organism evidence="11 12">
    <name type="scientific">Caenispirillum bisanense</name>
    <dbReference type="NCBI Taxonomy" id="414052"/>
    <lineage>
        <taxon>Bacteria</taxon>
        <taxon>Pseudomonadati</taxon>
        <taxon>Pseudomonadota</taxon>
        <taxon>Alphaproteobacteria</taxon>
        <taxon>Rhodospirillales</taxon>
        <taxon>Novispirillaceae</taxon>
        <taxon>Caenispirillum</taxon>
    </lineage>
</organism>
<keyword evidence="7 9" id="KW-0275">Fatty acid biosynthesis</keyword>
<evidence type="ECO:0000256" key="3">
    <source>
        <dbReference type="ARBA" id="ARBA00017562"/>
    </source>
</evidence>
<reference evidence="11 12" key="1">
    <citation type="submission" date="2017-09" db="EMBL/GenBank/DDBJ databases">
        <authorList>
            <person name="Ehlers B."/>
            <person name="Leendertz F.H."/>
        </authorList>
    </citation>
    <scope>NUCLEOTIDE SEQUENCE [LARGE SCALE GENOMIC DNA]</scope>
    <source>
        <strain evidence="11 12">USBA 140</strain>
    </source>
</reference>
<dbReference type="FunFam" id="2.40.50.100:FF:000003">
    <property type="entry name" value="Acetyl-CoA carboxylase biotin carboxyl carrier protein"/>
    <property type="match status" value="1"/>
</dbReference>
<dbReference type="CDD" id="cd06850">
    <property type="entry name" value="biotinyl_domain"/>
    <property type="match status" value="1"/>
</dbReference>
<dbReference type="PANTHER" id="PTHR45266">
    <property type="entry name" value="OXALOACETATE DECARBOXYLASE ALPHA CHAIN"/>
    <property type="match status" value="1"/>
</dbReference>
<evidence type="ECO:0000256" key="8">
    <source>
        <dbReference type="ARBA" id="ARBA00023267"/>
    </source>
</evidence>
<evidence type="ECO:0000256" key="9">
    <source>
        <dbReference type="RuleBase" id="RU364072"/>
    </source>
</evidence>
<evidence type="ECO:0000256" key="2">
    <source>
        <dbReference type="ARBA" id="ARBA00005194"/>
    </source>
</evidence>
<keyword evidence="6 9" id="KW-0443">Lipid metabolism</keyword>
<dbReference type="NCBIfam" id="TIGR00531">
    <property type="entry name" value="BCCP"/>
    <property type="match status" value="1"/>
</dbReference>
<dbReference type="PROSITE" id="PS00188">
    <property type="entry name" value="BIOTIN"/>
    <property type="match status" value="1"/>
</dbReference>
<dbReference type="GO" id="GO:0006633">
    <property type="term" value="P:fatty acid biosynthetic process"/>
    <property type="evidence" value="ECO:0007669"/>
    <property type="project" value="UniProtKB-UniPathway"/>
</dbReference>
<protein>
    <recommendedName>
        <fullName evidence="3 9">Biotin carboxyl carrier protein of acetyl-CoA carboxylase</fullName>
    </recommendedName>
</protein>
<evidence type="ECO:0000313" key="12">
    <source>
        <dbReference type="Proteomes" id="UP000219621"/>
    </source>
</evidence>
<keyword evidence="12" id="KW-1185">Reference proteome</keyword>
<evidence type="ECO:0000256" key="6">
    <source>
        <dbReference type="ARBA" id="ARBA00023098"/>
    </source>
</evidence>
<dbReference type="EMBL" id="OCNJ01000005">
    <property type="protein sequence ID" value="SOD95879.1"/>
    <property type="molecule type" value="Genomic_DNA"/>
</dbReference>